<dbReference type="Proteomes" id="UP000887116">
    <property type="component" value="Unassembled WGS sequence"/>
</dbReference>
<proteinExistence type="predicted"/>
<evidence type="ECO:0000313" key="2">
    <source>
        <dbReference type="EMBL" id="GFR27147.1"/>
    </source>
</evidence>
<protein>
    <submittedName>
        <fullName evidence="2">Uncharacterized protein</fullName>
    </submittedName>
</protein>
<feature type="compositionally biased region" description="Low complexity" evidence="1">
    <location>
        <begin position="94"/>
        <end position="104"/>
    </location>
</feature>
<keyword evidence="3" id="KW-1185">Reference proteome</keyword>
<organism evidence="2 3">
    <name type="scientific">Trichonephila clavata</name>
    <name type="common">Joro spider</name>
    <name type="synonym">Nephila clavata</name>
    <dbReference type="NCBI Taxonomy" id="2740835"/>
    <lineage>
        <taxon>Eukaryota</taxon>
        <taxon>Metazoa</taxon>
        <taxon>Ecdysozoa</taxon>
        <taxon>Arthropoda</taxon>
        <taxon>Chelicerata</taxon>
        <taxon>Arachnida</taxon>
        <taxon>Araneae</taxon>
        <taxon>Araneomorphae</taxon>
        <taxon>Entelegynae</taxon>
        <taxon>Araneoidea</taxon>
        <taxon>Nephilidae</taxon>
        <taxon>Trichonephila</taxon>
    </lineage>
</organism>
<reference evidence="2" key="1">
    <citation type="submission" date="2020-07" db="EMBL/GenBank/DDBJ databases">
        <title>Multicomponent nature underlies the extraordinary mechanical properties of spider dragline silk.</title>
        <authorList>
            <person name="Kono N."/>
            <person name="Nakamura H."/>
            <person name="Mori M."/>
            <person name="Yoshida Y."/>
            <person name="Ohtoshi R."/>
            <person name="Malay A.D."/>
            <person name="Moran D.A.P."/>
            <person name="Tomita M."/>
            <person name="Numata K."/>
            <person name="Arakawa K."/>
        </authorList>
    </citation>
    <scope>NUCLEOTIDE SEQUENCE</scope>
</reference>
<name>A0A8X6M068_TRICU</name>
<evidence type="ECO:0000256" key="1">
    <source>
        <dbReference type="SAM" id="MobiDB-lite"/>
    </source>
</evidence>
<sequence>MFEMTSPSLPGQCYWLSVQPRSVSLFVFYKNSKEEGSKEVLECFVIGKAKNAAGIWFEVRVVNRHDTYTRNLVEAALLRSTAEIADPLPPKPSSPVESASAPSH</sequence>
<evidence type="ECO:0000313" key="3">
    <source>
        <dbReference type="Proteomes" id="UP000887116"/>
    </source>
</evidence>
<feature type="region of interest" description="Disordered" evidence="1">
    <location>
        <begin position="84"/>
        <end position="104"/>
    </location>
</feature>
<dbReference type="AlphaFoldDB" id="A0A8X6M068"/>
<comment type="caution">
    <text evidence="2">The sequence shown here is derived from an EMBL/GenBank/DDBJ whole genome shotgun (WGS) entry which is preliminary data.</text>
</comment>
<gene>
    <name evidence="2" type="ORF">TNCT_594421</name>
</gene>
<accession>A0A8X6M068</accession>
<dbReference type="EMBL" id="BMAO01008875">
    <property type="protein sequence ID" value="GFR27147.1"/>
    <property type="molecule type" value="Genomic_DNA"/>
</dbReference>